<feature type="transmembrane region" description="Helical" evidence="1">
    <location>
        <begin position="104"/>
        <end position="125"/>
    </location>
</feature>
<dbReference type="InterPro" id="IPR021836">
    <property type="entry name" value="DUF3429"/>
</dbReference>
<dbReference type="Pfam" id="PF00462">
    <property type="entry name" value="Glutaredoxin"/>
    <property type="match status" value="1"/>
</dbReference>
<organism evidence="3">
    <name type="scientific">marine sediment metagenome</name>
    <dbReference type="NCBI Taxonomy" id="412755"/>
    <lineage>
        <taxon>unclassified sequences</taxon>
        <taxon>metagenomes</taxon>
        <taxon>ecological metagenomes</taxon>
    </lineage>
</organism>
<dbReference type="InterPro" id="IPR036249">
    <property type="entry name" value="Thioredoxin-like_sf"/>
</dbReference>
<feature type="transmembrane region" description="Helical" evidence="1">
    <location>
        <begin position="162"/>
        <end position="182"/>
    </location>
</feature>
<accession>A0A0F9Q2J3</accession>
<reference evidence="3" key="1">
    <citation type="journal article" date="2015" name="Nature">
        <title>Complex archaea that bridge the gap between prokaryotes and eukaryotes.</title>
        <authorList>
            <person name="Spang A."/>
            <person name="Saw J.H."/>
            <person name="Jorgensen S.L."/>
            <person name="Zaremba-Niedzwiedzka K."/>
            <person name="Martijn J."/>
            <person name="Lind A.E."/>
            <person name="van Eijk R."/>
            <person name="Schleper C."/>
            <person name="Guy L."/>
            <person name="Ettema T.J."/>
        </authorList>
    </citation>
    <scope>NUCLEOTIDE SEQUENCE</scope>
</reference>
<evidence type="ECO:0000313" key="3">
    <source>
        <dbReference type="EMBL" id="KKM99627.1"/>
    </source>
</evidence>
<comment type="caution">
    <text evidence="3">The sequence shown here is derived from an EMBL/GenBank/DDBJ whole genome shotgun (WGS) entry which is preliminary data.</text>
</comment>
<protein>
    <recommendedName>
        <fullName evidence="2">Glutaredoxin domain-containing protein</fullName>
    </recommendedName>
</protein>
<feature type="transmembrane region" description="Helical" evidence="1">
    <location>
        <begin position="188"/>
        <end position="207"/>
    </location>
</feature>
<keyword evidence="1" id="KW-0812">Transmembrane</keyword>
<feature type="transmembrane region" description="Helical" evidence="1">
    <location>
        <begin position="227"/>
        <end position="245"/>
    </location>
</feature>
<evidence type="ECO:0000259" key="2">
    <source>
        <dbReference type="Pfam" id="PF00462"/>
    </source>
</evidence>
<dbReference type="PANTHER" id="PTHR15887:SF1">
    <property type="entry name" value="TRANSMEMBRANE PROTEIN 69"/>
    <property type="match status" value="1"/>
</dbReference>
<dbReference type="AlphaFoldDB" id="A0A0F9Q2J3"/>
<dbReference type="SUPFAM" id="SSF52833">
    <property type="entry name" value="Thioredoxin-like"/>
    <property type="match status" value="1"/>
</dbReference>
<keyword evidence="1" id="KW-0472">Membrane</keyword>
<gene>
    <name evidence="3" type="ORF">LCGC14_1145990</name>
</gene>
<dbReference type="InterPro" id="IPR002109">
    <property type="entry name" value="Glutaredoxin"/>
</dbReference>
<dbReference type="Gene3D" id="3.40.30.10">
    <property type="entry name" value="Glutaredoxin"/>
    <property type="match status" value="1"/>
</dbReference>
<sequence>MAPETQLKNLIQSAPVVVFKSPVTEMDALRRALKARDIVFEEIELSMGDSDSRALFQELKQKTRYTFLPQVFVEGTFIGGGDAAIHSNALASPHKKTNLAAKKLIQLLGYAGVLPFVLFTLLAYVTELRDWAINANIAYGAVILTFIGAIDWGKKIEKPLTTFSMADGWSFIVSVLPSLVAWFALAAIISPVFSLALLIVGFISMLIYEKRQHRYAAYLYQTMRAHLTYLVSALLGLTLLASLISS</sequence>
<dbReference type="Pfam" id="PF11911">
    <property type="entry name" value="DUF3429"/>
    <property type="match status" value="1"/>
</dbReference>
<evidence type="ECO:0000256" key="1">
    <source>
        <dbReference type="SAM" id="Phobius"/>
    </source>
</evidence>
<dbReference type="PANTHER" id="PTHR15887">
    <property type="entry name" value="TRANSMEMBRANE PROTEIN 69"/>
    <property type="match status" value="1"/>
</dbReference>
<dbReference type="CDD" id="cd02066">
    <property type="entry name" value="GRX_family"/>
    <property type="match status" value="1"/>
</dbReference>
<name>A0A0F9Q2J3_9ZZZZ</name>
<dbReference type="PROSITE" id="PS51354">
    <property type="entry name" value="GLUTAREDOXIN_2"/>
    <property type="match status" value="1"/>
</dbReference>
<keyword evidence="1" id="KW-1133">Transmembrane helix</keyword>
<feature type="domain" description="Glutaredoxin" evidence="2">
    <location>
        <begin position="28"/>
        <end position="78"/>
    </location>
</feature>
<feature type="transmembrane region" description="Helical" evidence="1">
    <location>
        <begin position="131"/>
        <end position="150"/>
    </location>
</feature>
<proteinExistence type="predicted"/>
<dbReference type="EMBL" id="LAZR01005475">
    <property type="protein sequence ID" value="KKM99627.1"/>
    <property type="molecule type" value="Genomic_DNA"/>
</dbReference>